<dbReference type="InterPro" id="IPR011598">
    <property type="entry name" value="bHLH_dom"/>
</dbReference>
<dbReference type="GO" id="GO:0045944">
    <property type="term" value="P:positive regulation of transcription by RNA polymerase II"/>
    <property type="evidence" value="ECO:0007669"/>
    <property type="project" value="InterPro"/>
</dbReference>
<dbReference type="Proteomes" id="UP000241546">
    <property type="component" value="Unassembled WGS sequence"/>
</dbReference>
<dbReference type="Pfam" id="PF09427">
    <property type="entry name" value="DUF2014"/>
    <property type="match status" value="1"/>
</dbReference>
<dbReference type="CDD" id="cd11399">
    <property type="entry name" value="bHLHzip_scHMS1_like"/>
    <property type="match status" value="1"/>
</dbReference>
<dbReference type="Gene3D" id="4.10.280.10">
    <property type="entry name" value="Helix-loop-helix DNA-binding domain"/>
    <property type="match status" value="1"/>
</dbReference>
<dbReference type="AlphaFoldDB" id="A0A2T4BI55"/>
<gene>
    <name evidence="8" type="ORF">BBK36DRAFT_1166832</name>
</gene>
<keyword evidence="4" id="KW-0539">Nucleus</keyword>
<protein>
    <recommendedName>
        <fullName evidence="7">BHLH domain-containing protein</fullName>
    </recommendedName>
</protein>
<feature type="compositionally biased region" description="Low complexity" evidence="6">
    <location>
        <begin position="8"/>
        <end position="27"/>
    </location>
</feature>
<sequence length="850" mass="93368">MPPHLQYGSPKSASSPESAKAGAASSPDVSSGSQKDSRKRKISHDDLDDDDLLEEGGKPVKKTAHNMIEKRYRTNINDKIAALRDSVPSLRIMSKSARGEDTTEDREELHGLTPAHKLNKATVLSKATEYIRHLEKRNNRLIDENSAMHQRIAAFEKLFMAGAMNGSVNGSMPPMQQPTPTQYPQDSQTPQQSQQQLSQMAPSPMETPQEAGGMPTGLIEVPEDMKRILSAQMSGQPYPVPQQLFRPNPTVVGQQQIRPMQQQQQQQQQGQQGTWSSASPYFGKLMVGSLAGLMILEAVREDESSSQEPQGRGLFALPLQLFRHIPSHLDVRFAGYDAISIKFLLLFGLVLWVFIPSLFSAMDRTPKKQQSAAVQSAPSLASPIGVRRRAWETAIQTVWVPHHNFFLEAAALMLKTLKLSVRNVFGVHAYHLLTGLTPEQEVARVRAWATALDAQLTGGDAEICMSRLILTLLASGTVPNTPSGLMLKALHVRVLLWDLSQKWYQLGLVNYIATKIAERQWNAARDLNQRLTNSHQQDEAWEKKRAEYMLPDHLAVLVEQECDKVLTPAVIQRAHNLAFNVETTYNAIAIDGMDSVVDDTSIGSPMDALAAWWSTAKVHDILTTTLYGDEAEPDEEVMELAVKAAPLGSRARARAVMARSVLAHHSRGSNIAAAVQVLRVDADGGNLIDPMTLACADANPFAGRAAAPPPQPNLPDPDLQLCLRCATAAAHIKRLGGPAASSKQYVRESIEKVIALATKTQMSLLSFTSVMEVLEQILAHKDTTNTFAPLVERLAAILRLWMGSPLAQQCGVPSGLQDKMITKCLRITKMVVGMEVDTGYDSMTDNEGFR</sequence>
<reference evidence="9" key="1">
    <citation type="submission" date="2016-07" db="EMBL/GenBank/DDBJ databases">
        <title>Multiple horizontal gene transfer events from other fungi enriched the ability of initially mycotrophic Trichoderma (Ascomycota) to feed on dead plant biomass.</title>
        <authorList>
            <consortium name="DOE Joint Genome Institute"/>
            <person name="Atanasova L."/>
            <person name="Chenthamara K."/>
            <person name="Zhang J."/>
            <person name="Grujic M."/>
            <person name="Henrissat B."/>
            <person name="Kuo A."/>
            <person name="Aerts A."/>
            <person name="Salamov A."/>
            <person name="Lipzen A."/>
            <person name="Labutti K."/>
            <person name="Barry K."/>
            <person name="Miao Y."/>
            <person name="Rahimi M.J."/>
            <person name="Shen Q."/>
            <person name="Grigoriev I.V."/>
            <person name="Kubicek C.P."/>
            <person name="Druzhinina I.S."/>
        </authorList>
    </citation>
    <scope>NUCLEOTIDE SEQUENCE [LARGE SCALE GENOMIC DNA]</scope>
    <source>
        <strain evidence="9">TUCIM 6016</strain>
    </source>
</reference>
<evidence type="ECO:0000313" key="8">
    <source>
        <dbReference type="EMBL" id="PTB68958.1"/>
    </source>
</evidence>
<evidence type="ECO:0000256" key="1">
    <source>
        <dbReference type="ARBA" id="ARBA00004123"/>
    </source>
</evidence>
<keyword evidence="3" id="KW-0804">Transcription</keyword>
<dbReference type="FunFam" id="4.10.280.10:FF:000116">
    <property type="entry name" value="Putative HLH transcription factor"/>
    <property type="match status" value="1"/>
</dbReference>
<name>A0A2T4BI55_9HYPO</name>
<dbReference type="PANTHER" id="PTHR47336:SF2">
    <property type="entry name" value="TRANSCRIPTION FACTOR HMS1-RELATED"/>
    <property type="match status" value="1"/>
</dbReference>
<proteinExistence type="predicted"/>
<evidence type="ECO:0000256" key="2">
    <source>
        <dbReference type="ARBA" id="ARBA00023015"/>
    </source>
</evidence>
<dbReference type="RefSeq" id="XP_024752278.1">
    <property type="nucleotide sequence ID" value="XM_024894962.1"/>
</dbReference>
<evidence type="ECO:0000256" key="4">
    <source>
        <dbReference type="ARBA" id="ARBA00023242"/>
    </source>
</evidence>
<feature type="region of interest" description="Disordered" evidence="6">
    <location>
        <begin position="251"/>
        <end position="276"/>
    </location>
</feature>
<keyword evidence="2" id="KW-0805">Transcription regulation</keyword>
<evidence type="ECO:0000256" key="3">
    <source>
        <dbReference type="ARBA" id="ARBA00023163"/>
    </source>
</evidence>
<evidence type="ECO:0000256" key="6">
    <source>
        <dbReference type="SAM" id="MobiDB-lite"/>
    </source>
</evidence>
<dbReference type="GO" id="GO:0005634">
    <property type="term" value="C:nucleus"/>
    <property type="evidence" value="ECO:0007669"/>
    <property type="project" value="UniProtKB-SubCell"/>
</dbReference>
<accession>A0A2T4BI55</accession>
<dbReference type="Pfam" id="PF00010">
    <property type="entry name" value="HLH"/>
    <property type="match status" value="1"/>
</dbReference>
<dbReference type="SUPFAM" id="SSF47459">
    <property type="entry name" value="HLH, helix-loop-helix DNA-binding domain"/>
    <property type="match status" value="1"/>
</dbReference>
<dbReference type="InterPro" id="IPR052099">
    <property type="entry name" value="Regulatory_TF_Diverse"/>
</dbReference>
<dbReference type="GO" id="GO:0046983">
    <property type="term" value="F:protein dimerization activity"/>
    <property type="evidence" value="ECO:0007669"/>
    <property type="project" value="InterPro"/>
</dbReference>
<keyword evidence="5" id="KW-0175">Coiled coil</keyword>
<evidence type="ECO:0000256" key="5">
    <source>
        <dbReference type="SAM" id="Coils"/>
    </source>
</evidence>
<feature type="region of interest" description="Disordered" evidence="6">
    <location>
        <begin position="1"/>
        <end position="66"/>
    </location>
</feature>
<feature type="domain" description="BHLH" evidence="7">
    <location>
        <begin position="60"/>
        <end position="134"/>
    </location>
</feature>
<feature type="compositionally biased region" description="Low complexity" evidence="6">
    <location>
        <begin position="171"/>
        <end position="204"/>
    </location>
</feature>
<feature type="region of interest" description="Disordered" evidence="6">
    <location>
        <begin position="166"/>
        <end position="217"/>
    </location>
</feature>
<evidence type="ECO:0000313" key="9">
    <source>
        <dbReference type="Proteomes" id="UP000241546"/>
    </source>
</evidence>
<evidence type="ECO:0000259" key="7">
    <source>
        <dbReference type="PROSITE" id="PS50888"/>
    </source>
</evidence>
<dbReference type="PANTHER" id="PTHR47336">
    <property type="entry name" value="TRANSCRIPTION FACTOR HMS1-RELATED"/>
    <property type="match status" value="1"/>
</dbReference>
<comment type="subcellular location">
    <subcellularLocation>
        <location evidence="1">Nucleus</location>
    </subcellularLocation>
</comment>
<dbReference type="InterPro" id="IPR036638">
    <property type="entry name" value="HLH_DNA-bd_sf"/>
</dbReference>
<dbReference type="GO" id="GO:0032933">
    <property type="term" value="P:SREBP signaling pathway"/>
    <property type="evidence" value="ECO:0007669"/>
    <property type="project" value="InterPro"/>
</dbReference>
<organism evidence="8 9">
    <name type="scientific">Trichoderma citrinoviride</name>
    <dbReference type="NCBI Taxonomy" id="58853"/>
    <lineage>
        <taxon>Eukaryota</taxon>
        <taxon>Fungi</taxon>
        <taxon>Dikarya</taxon>
        <taxon>Ascomycota</taxon>
        <taxon>Pezizomycotina</taxon>
        <taxon>Sordariomycetes</taxon>
        <taxon>Hypocreomycetidae</taxon>
        <taxon>Hypocreales</taxon>
        <taxon>Hypocreaceae</taxon>
        <taxon>Trichoderma</taxon>
    </lineage>
</organism>
<dbReference type="OrthoDB" id="2133190at2759"/>
<dbReference type="InterPro" id="IPR019006">
    <property type="entry name" value="Sre1_C"/>
</dbReference>
<dbReference type="SMART" id="SM00353">
    <property type="entry name" value="HLH"/>
    <property type="match status" value="1"/>
</dbReference>
<dbReference type="PROSITE" id="PS50888">
    <property type="entry name" value="BHLH"/>
    <property type="match status" value="1"/>
</dbReference>
<feature type="compositionally biased region" description="Low complexity" evidence="6">
    <location>
        <begin position="253"/>
        <end position="273"/>
    </location>
</feature>
<feature type="coiled-coil region" evidence="5">
    <location>
        <begin position="124"/>
        <end position="151"/>
    </location>
</feature>
<dbReference type="GO" id="GO:0016020">
    <property type="term" value="C:membrane"/>
    <property type="evidence" value="ECO:0007669"/>
    <property type="project" value="UniProtKB-ARBA"/>
</dbReference>
<dbReference type="GeneID" id="36603080"/>
<dbReference type="EMBL" id="KZ680209">
    <property type="protein sequence ID" value="PTB68958.1"/>
    <property type="molecule type" value="Genomic_DNA"/>
</dbReference>
<dbReference type="GO" id="GO:0003690">
    <property type="term" value="F:double-stranded DNA binding"/>
    <property type="evidence" value="ECO:0007669"/>
    <property type="project" value="UniProtKB-ARBA"/>
</dbReference>
<keyword evidence="9" id="KW-1185">Reference proteome</keyword>